<evidence type="ECO:0000313" key="3">
    <source>
        <dbReference type="Proteomes" id="UP001620262"/>
    </source>
</evidence>
<proteinExistence type="predicted"/>
<dbReference type="EMBL" id="JBJDOT010000006">
    <property type="protein sequence ID" value="MFK3863434.1"/>
    <property type="molecule type" value="Genomic_DNA"/>
</dbReference>
<name>A0ABW8KX46_9GAMM</name>
<dbReference type="InterPro" id="IPR002575">
    <property type="entry name" value="Aminoglycoside_PTrfase"/>
</dbReference>
<dbReference type="Pfam" id="PF01636">
    <property type="entry name" value="APH"/>
    <property type="match status" value="1"/>
</dbReference>
<keyword evidence="3" id="KW-1185">Reference proteome</keyword>
<organism evidence="2 3">
    <name type="scientific">Pseudoalteromonas rhizosphaerae</name>
    <dbReference type="NCBI Taxonomy" id="2518973"/>
    <lineage>
        <taxon>Bacteria</taxon>
        <taxon>Pseudomonadati</taxon>
        <taxon>Pseudomonadota</taxon>
        <taxon>Gammaproteobacteria</taxon>
        <taxon>Alteromonadales</taxon>
        <taxon>Pseudoalteromonadaceae</taxon>
        <taxon>Pseudoalteromonas</taxon>
    </lineage>
</organism>
<feature type="domain" description="Aminoglycoside phosphotransferase" evidence="1">
    <location>
        <begin position="15"/>
        <end position="99"/>
    </location>
</feature>
<reference evidence="2 3" key="1">
    <citation type="submission" date="2024-11" db="EMBL/GenBank/DDBJ databases">
        <title>The Natural Products Discovery Center: Release of the First 8490 Sequenced Strains for Exploring Actinobacteria Biosynthetic Diversity.</title>
        <authorList>
            <person name="Kalkreuter E."/>
            <person name="Kautsar S.A."/>
            <person name="Yang D."/>
            <person name="Bader C.D."/>
            <person name="Teijaro C.N."/>
            <person name="Fluegel L."/>
            <person name="Davis C.M."/>
            <person name="Simpson J.R."/>
            <person name="Lauterbach L."/>
            <person name="Steele A.D."/>
            <person name="Gui C."/>
            <person name="Meng S."/>
            <person name="Li G."/>
            <person name="Viehrig K."/>
            <person name="Ye F."/>
            <person name="Su P."/>
            <person name="Kiefer A.F."/>
            <person name="Nichols A."/>
            <person name="Cepeda A.J."/>
            <person name="Yan W."/>
            <person name="Fan B."/>
            <person name="Jiang Y."/>
            <person name="Adhikari A."/>
            <person name="Zheng C.-J."/>
            <person name="Schuster L."/>
            <person name="Cowan T.M."/>
            <person name="Smanski M.J."/>
            <person name="Chevrette M.G."/>
            <person name="De Carvalho L.P.S."/>
            <person name="Shen B."/>
        </authorList>
    </citation>
    <scope>NUCLEOTIDE SEQUENCE [LARGE SCALE GENOMIC DNA]</scope>
    <source>
        <strain evidence="2 3">NPDC078403</strain>
    </source>
</reference>
<accession>A0ABW8KX46</accession>
<dbReference type="Proteomes" id="UP001620262">
    <property type="component" value="Unassembled WGS sequence"/>
</dbReference>
<evidence type="ECO:0000313" key="2">
    <source>
        <dbReference type="EMBL" id="MFK3863434.1"/>
    </source>
</evidence>
<protein>
    <submittedName>
        <fullName evidence="2">Phosphotransferase</fullName>
    </submittedName>
</protein>
<comment type="caution">
    <text evidence="2">The sequence shown here is derived from an EMBL/GenBank/DDBJ whole genome shotgun (WGS) entry which is preliminary data.</text>
</comment>
<dbReference type="InterPro" id="IPR011009">
    <property type="entry name" value="Kinase-like_dom_sf"/>
</dbReference>
<sequence>MNDFLYKHLKAPCHINEISGGANSRVFNVRDSENEYIFKQFFTKNNDYKAKCEREFSFLKALTQYKKNNTATPIACDIELGYLLMSKLPGEKVTQPTEQNIKSAFSFIVNCNSQQQQLQIINAKDAVKKLADFELLVTNRFSIIQKQEVISSAFLSLVENKIMPFFYKVQKDNRQLNGQMSLDCNYLSPSDFGFHNILIDHNELYFYDFEYAGIDSLWKLTADFFSQPQIPVPIDKISIIKELPLFGFLTKNKREFITAFQMTRIKWCFIIGNVFISEIYKRREFADKAHILDEENTIAKIECYLIETHFQTKILEDIL</sequence>
<evidence type="ECO:0000259" key="1">
    <source>
        <dbReference type="Pfam" id="PF01636"/>
    </source>
</evidence>
<dbReference type="SUPFAM" id="SSF56112">
    <property type="entry name" value="Protein kinase-like (PK-like)"/>
    <property type="match status" value="1"/>
</dbReference>
<gene>
    <name evidence="2" type="ORF">ACI2JU_06030</name>
</gene>
<dbReference type="RefSeq" id="WP_339687110.1">
    <property type="nucleotide sequence ID" value="NZ_JBJDOT010000006.1"/>
</dbReference>